<evidence type="ECO:0000313" key="5">
    <source>
        <dbReference type="Proteomes" id="UP001163046"/>
    </source>
</evidence>
<dbReference type="EMBL" id="MU826852">
    <property type="protein sequence ID" value="KAJ7371019.1"/>
    <property type="molecule type" value="Genomic_DNA"/>
</dbReference>
<dbReference type="Pfam" id="PF22846">
    <property type="entry name" value="CATSPERG_C"/>
    <property type="match status" value="1"/>
</dbReference>
<dbReference type="Proteomes" id="UP001163046">
    <property type="component" value="Unassembled WGS sequence"/>
</dbReference>
<keyword evidence="1" id="KW-1133">Transmembrane helix</keyword>
<organism evidence="4 5">
    <name type="scientific">Desmophyllum pertusum</name>
    <dbReference type="NCBI Taxonomy" id="174260"/>
    <lineage>
        <taxon>Eukaryota</taxon>
        <taxon>Metazoa</taxon>
        <taxon>Cnidaria</taxon>
        <taxon>Anthozoa</taxon>
        <taxon>Hexacorallia</taxon>
        <taxon>Scleractinia</taxon>
        <taxon>Caryophylliina</taxon>
        <taxon>Caryophylliidae</taxon>
        <taxon>Desmophyllum</taxon>
    </lineage>
</organism>
<feature type="domain" description="CATSPERG C-terminal" evidence="2">
    <location>
        <begin position="682"/>
        <end position="763"/>
    </location>
</feature>
<comment type="caution">
    <text evidence="4">The sequence shown here is derived from an EMBL/GenBank/DDBJ whole genome shotgun (WGS) entry which is preliminary data.</text>
</comment>
<gene>
    <name evidence="4" type="ORF">OS493_028176</name>
</gene>
<evidence type="ECO:0000259" key="2">
    <source>
        <dbReference type="Pfam" id="PF22846"/>
    </source>
</evidence>
<dbReference type="PANTHER" id="PTHR14327:SF1">
    <property type="entry name" value="CATION CHANNEL SPERM-ASSOCIATED AUXILIARY SUBUNIT GAMMA"/>
    <property type="match status" value="1"/>
</dbReference>
<keyword evidence="5" id="KW-1185">Reference proteome</keyword>
<dbReference type="InterPro" id="IPR028246">
    <property type="entry name" value="CATSPERG"/>
</dbReference>
<evidence type="ECO:0000313" key="4">
    <source>
        <dbReference type="EMBL" id="KAJ7371019.1"/>
    </source>
</evidence>
<proteinExistence type="predicted"/>
<feature type="transmembrane region" description="Helical" evidence="1">
    <location>
        <begin position="745"/>
        <end position="764"/>
    </location>
</feature>
<keyword evidence="1" id="KW-0812">Transmembrane</keyword>
<dbReference type="GO" id="GO:0036128">
    <property type="term" value="C:CatSper complex"/>
    <property type="evidence" value="ECO:0007669"/>
    <property type="project" value="InterPro"/>
</dbReference>
<sequence length="789" mass="87999">MPVSCVPNLSPICIIASLEMPNHIIYTASEFEMVQVLKIKFEGTFQNRCASKQSQSVVEVKGGLSLPDRILLNTNAGIFEMQADHTNITTNFKSDRDYALVLPSCVSHVVSPAQSSVHVVTVLAFGEEQDQEKVFMALPEKGSYPCRVISGSVNGVTAQSFVILVMLKTPYADTFHLVRFEGAANIGNWTALFHFPTSLDILETEYDNWQNIESEFSAINSEASYMSLTGLSFTAVVCDSLFIWEILCSSGIDLILSARQSYTINPDGGISIHWLTSFPGNSTITVYTSSLFDGTFAFLTDNQEINKTKAVSGWVKPVQTKVQRLDSSVGNKLLTPDLHDQNGSFVLSIFFDSAGRLQQIIADERSETKCIYREEIPVGRIISRQIFTQKQDDNIRSYQKAKTNSTSCLQSLPSVHWDGGLIHGSTTLQEYYTRVSNTVRSNCSGVSQDKRQAVKDSLPDLIHLGRSEWYSFVFYLYLDYDFQVETSAHSWSLTHLQASLRVSDAKVLNMTSQRTELIPQKAVKYEMTIQDGGLRLPQYRSGEGLTPASLHIQIWNSGLSCITGYDSSASLQGSYVMTVLLGCPAGRRLVFDSEASKNASRKHFCSPFMAYHVFTFIEIFPVFKVLDLATGQISQFMKLWTEDCRRRTDLSIIMDYSPQEQTKYKLPSKLHGIFDLGVKIKTWLCGTQSPCADIVPNFPGNAEYYFKLEFSNRIVDADTSNCDFTIRFLIRVHGLPPGSFNPSSVIVLSCIGILATLILTFYLLKRQEAQAMETAEECDSCVMPSAPPV</sequence>
<dbReference type="OrthoDB" id="5956881at2759"/>
<protein>
    <submittedName>
        <fullName evidence="4">Uncharacterized protein</fullName>
    </submittedName>
</protein>
<dbReference type="Pfam" id="PF22851">
    <property type="entry name" value="CATSPERG_Ig-like"/>
    <property type="match status" value="1"/>
</dbReference>
<name>A0A9W9Z0M0_9CNID</name>
<dbReference type="InterPro" id="IPR053873">
    <property type="entry name" value="CATSPERG_C"/>
</dbReference>
<keyword evidence="1" id="KW-0472">Membrane</keyword>
<dbReference type="AlphaFoldDB" id="A0A9W9Z0M0"/>
<feature type="domain" description="CATSPERG Ig-like" evidence="3">
    <location>
        <begin position="458"/>
        <end position="580"/>
    </location>
</feature>
<dbReference type="InterPro" id="IPR053874">
    <property type="entry name" value="CATSPERG_Ig-like"/>
</dbReference>
<accession>A0A9W9Z0M0</accession>
<evidence type="ECO:0000259" key="3">
    <source>
        <dbReference type="Pfam" id="PF22851"/>
    </source>
</evidence>
<evidence type="ECO:0000256" key="1">
    <source>
        <dbReference type="SAM" id="Phobius"/>
    </source>
</evidence>
<dbReference type="PANTHER" id="PTHR14327">
    <property type="entry name" value="CATION CHANNEL SPERM-ASSOCIATED PROTEIN SUBUNIT GAMMA"/>
    <property type="match status" value="1"/>
</dbReference>
<dbReference type="GO" id="GO:0097228">
    <property type="term" value="C:sperm principal piece"/>
    <property type="evidence" value="ECO:0007669"/>
    <property type="project" value="InterPro"/>
</dbReference>
<reference evidence="4" key="1">
    <citation type="submission" date="2023-01" db="EMBL/GenBank/DDBJ databases">
        <title>Genome assembly of the deep-sea coral Lophelia pertusa.</title>
        <authorList>
            <person name="Herrera S."/>
            <person name="Cordes E."/>
        </authorList>
    </citation>
    <scope>NUCLEOTIDE SEQUENCE</scope>
    <source>
        <strain evidence="4">USNM1676648</strain>
        <tissue evidence="4">Polyp</tissue>
    </source>
</reference>